<dbReference type="AlphaFoldDB" id="A0AAN7DBQ5"/>
<accession>A0AAN7DBQ5</accession>
<dbReference type="PANTHER" id="PTHR12832:SF11">
    <property type="entry name" value="LD23868P"/>
    <property type="match status" value="1"/>
</dbReference>
<evidence type="ECO:0000313" key="3">
    <source>
        <dbReference type="EMBL" id="KAK4514531.1"/>
    </source>
</evidence>
<dbReference type="Pfam" id="PF05794">
    <property type="entry name" value="Tcp11"/>
    <property type="match status" value="1"/>
</dbReference>
<feature type="region of interest" description="Disordered" evidence="2">
    <location>
        <begin position="424"/>
        <end position="474"/>
    </location>
</feature>
<protein>
    <recommendedName>
        <fullName evidence="5">T-complex protein 11-like protein 1</fullName>
    </recommendedName>
</protein>
<comment type="caution">
    <text evidence="3">The sequence shown here is derived from an EMBL/GenBank/DDBJ whole genome shotgun (WGS) entry which is preliminary data.</text>
</comment>
<evidence type="ECO:0008006" key="5">
    <source>
        <dbReference type="Google" id="ProtNLM"/>
    </source>
</evidence>
<feature type="compositionally biased region" description="Basic and acidic residues" evidence="2">
    <location>
        <begin position="135"/>
        <end position="150"/>
    </location>
</feature>
<sequence length="905" mass="102834">MDKTSTEKRNGFYTVDAVPLHQSSKKPYHLEKRFMRDVNISHGASSNHNSKKNQVEIKREAILEERRHRLNQNFLKVKRIAKEVKDRQQDKINLLSKSMQAAETNRNFYIEQRRANSKKTVERAKCIAHQNQLRSEQEQERRKAELESRLQKTEARRLAHLSKYKAQKKQKKPLPPSSSSATTIITTIESPLPAVKSTMPSTSTIKSPPLSPALQAPKKKPSSWSIILRAFRDLGLPLPSQPDTWLEFNSLGKLLHQAKVIVVTTKVLNTALKLTDEESRHRARVLLTSYMTLMCPKEVLQDVNGAEEKRLHAAAKNMLQLFEIWLRAHGRPGATAARLAFVDAWNDYNLLFETWKSRDCDQLVRNMTNYYVELSTLRQTVIAQQNGDESVGEQLKQQLDQIKTKLQKLGGPDAMERLQRALEATASSTSTGRRQQQQKNTPRSPEMDVEYESQQNANNSNANPEQLGQLLNGYVPSSGLTNEQLAHELIMDPEFKLKRYAPSNDLEKRVRMMAEKAFFDKIADDIEQGTAHTSLPALIKDVKSRLLSLVRSGTSMYNSINDAIDLTIIEQQMKQNSFNMQSMVHYVLDTMASMCAPVRDEEIQKVRTSNDSLMEQIKQVISILENMSLDLANFRLRSLRPHLMSMAVEYERNKFASMLNDGTIQLVRTKAWLTQSADKLCQVAAQRNPEGVQPQKNNKPSHDAIFEDAFVSLLCQTQPITQLDQVPETLALDAKRMAEFQNEVQATTMVAALIMLARNFGSASPQTLSDLVVKLFTMLEDDSTSIDNLASEIERSVNVRPERREMVRTMVDKTVNHNDTVYSLLSRRVAMVIKSTIQSNKFVTDAVLSSNGLDHVRGHLQSISLKIQRLAHHHRKVYASWYSEIIAEALNESVIITPTASKEMQ</sequence>
<evidence type="ECO:0000256" key="2">
    <source>
        <dbReference type="SAM" id="MobiDB-lite"/>
    </source>
</evidence>
<feature type="region of interest" description="Disordered" evidence="2">
    <location>
        <begin position="131"/>
        <end position="150"/>
    </location>
</feature>
<dbReference type="PANTHER" id="PTHR12832">
    <property type="entry name" value="TESTIS-SPECIFIC PROTEIN PBS13 T-COMPLEX 11"/>
    <property type="match status" value="1"/>
</dbReference>
<dbReference type="RefSeq" id="XP_064681197.1">
    <property type="nucleotide sequence ID" value="XM_064821511.1"/>
</dbReference>
<feature type="compositionally biased region" description="Polar residues" evidence="2">
    <location>
        <begin position="432"/>
        <end position="443"/>
    </location>
</feature>
<feature type="region of interest" description="Disordered" evidence="2">
    <location>
        <begin position="162"/>
        <end position="182"/>
    </location>
</feature>
<comment type="similarity">
    <text evidence="1">Belongs to the TCP11 family.</text>
</comment>
<dbReference type="GeneID" id="89945831"/>
<dbReference type="InterPro" id="IPR008862">
    <property type="entry name" value="Tcp11"/>
</dbReference>
<gene>
    <name evidence="3" type="ORF">ATC70_002129</name>
</gene>
<evidence type="ECO:0000313" key="4">
    <source>
        <dbReference type="Proteomes" id="UP001304243"/>
    </source>
</evidence>
<keyword evidence="4" id="KW-1185">Reference proteome</keyword>
<feature type="region of interest" description="Disordered" evidence="2">
    <location>
        <begin position="195"/>
        <end position="217"/>
    </location>
</feature>
<feature type="compositionally biased region" description="Basic residues" evidence="2">
    <location>
        <begin position="162"/>
        <end position="172"/>
    </location>
</feature>
<dbReference type="GO" id="GO:0010737">
    <property type="term" value="P:protein kinase A signaling"/>
    <property type="evidence" value="ECO:0007669"/>
    <property type="project" value="TreeGrafter"/>
</dbReference>
<dbReference type="Proteomes" id="UP001304243">
    <property type="component" value="Unassembled WGS sequence"/>
</dbReference>
<evidence type="ECO:0000256" key="1">
    <source>
        <dbReference type="ARBA" id="ARBA00010954"/>
    </source>
</evidence>
<proteinExistence type="inferred from homology"/>
<reference evidence="3 4" key="1">
    <citation type="submission" date="2022-11" db="EMBL/GenBank/DDBJ databases">
        <title>Mucor velutinosus strain NIH1002 WGS.</title>
        <authorList>
            <person name="Subramanian P."/>
            <person name="Mullikin J.C."/>
            <person name="Segre J.A."/>
            <person name="Zelazny A.M."/>
        </authorList>
    </citation>
    <scope>NUCLEOTIDE SEQUENCE [LARGE SCALE GENOMIC DNA]</scope>
    <source>
        <strain evidence="3 4">NIH1002</strain>
    </source>
</reference>
<organism evidence="3 4">
    <name type="scientific">Mucor velutinosus</name>
    <dbReference type="NCBI Taxonomy" id="708070"/>
    <lineage>
        <taxon>Eukaryota</taxon>
        <taxon>Fungi</taxon>
        <taxon>Fungi incertae sedis</taxon>
        <taxon>Mucoromycota</taxon>
        <taxon>Mucoromycotina</taxon>
        <taxon>Mucoromycetes</taxon>
        <taxon>Mucorales</taxon>
        <taxon>Mucorineae</taxon>
        <taxon>Mucoraceae</taxon>
        <taxon>Mucor</taxon>
    </lineage>
</organism>
<dbReference type="EMBL" id="JASEJX010000015">
    <property type="protein sequence ID" value="KAK4514531.1"/>
    <property type="molecule type" value="Genomic_DNA"/>
</dbReference>
<name>A0AAN7DBQ5_9FUNG</name>
<feature type="compositionally biased region" description="Low complexity" evidence="2">
    <location>
        <begin position="453"/>
        <end position="463"/>
    </location>
</feature>